<feature type="compositionally biased region" description="Basic and acidic residues" evidence="1">
    <location>
        <begin position="2433"/>
        <end position="2460"/>
    </location>
</feature>
<name>A0A1A8WQC7_PLAOA</name>
<feature type="region of interest" description="Disordered" evidence="1">
    <location>
        <begin position="1193"/>
        <end position="1237"/>
    </location>
</feature>
<feature type="compositionally biased region" description="Basic and acidic residues" evidence="1">
    <location>
        <begin position="954"/>
        <end position="965"/>
    </location>
</feature>
<feature type="compositionally biased region" description="Basic and acidic residues" evidence="1">
    <location>
        <begin position="1962"/>
        <end position="1977"/>
    </location>
</feature>
<reference evidence="4" key="1">
    <citation type="submission" date="2016-05" db="EMBL/GenBank/DDBJ databases">
        <authorList>
            <person name="Naeem Raeece"/>
        </authorList>
    </citation>
    <scope>NUCLEOTIDE SEQUENCE [LARGE SCALE GENOMIC DNA]</scope>
</reference>
<keyword evidence="2" id="KW-0812">Transmembrane</keyword>
<feature type="compositionally biased region" description="Basic and acidic residues" evidence="1">
    <location>
        <begin position="256"/>
        <end position="265"/>
    </location>
</feature>
<feature type="compositionally biased region" description="Basic residues" evidence="1">
    <location>
        <begin position="352"/>
        <end position="364"/>
    </location>
</feature>
<feature type="compositionally biased region" description="Basic and acidic residues" evidence="1">
    <location>
        <begin position="1984"/>
        <end position="1994"/>
    </location>
</feature>
<feature type="compositionally biased region" description="Basic and acidic residues" evidence="1">
    <location>
        <begin position="2054"/>
        <end position="2078"/>
    </location>
</feature>
<feature type="compositionally biased region" description="Basic residues" evidence="1">
    <location>
        <begin position="2818"/>
        <end position="2829"/>
    </location>
</feature>
<feature type="compositionally biased region" description="Basic and acidic residues" evidence="1">
    <location>
        <begin position="2002"/>
        <end position="2031"/>
    </location>
</feature>
<feature type="compositionally biased region" description="Basic and acidic residues" evidence="1">
    <location>
        <begin position="2374"/>
        <end position="2391"/>
    </location>
</feature>
<feature type="compositionally biased region" description="Basic and acidic residues" evidence="1">
    <location>
        <begin position="1913"/>
        <end position="1924"/>
    </location>
</feature>
<evidence type="ECO:0000313" key="3">
    <source>
        <dbReference type="EMBL" id="SBS93534.1"/>
    </source>
</evidence>
<feature type="compositionally biased region" description="Basic and acidic residues" evidence="1">
    <location>
        <begin position="434"/>
        <end position="454"/>
    </location>
</feature>
<feature type="region of interest" description="Disordered" evidence="1">
    <location>
        <begin position="2352"/>
        <end position="2394"/>
    </location>
</feature>
<keyword evidence="2" id="KW-0472">Membrane</keyword>
<feature type="region of interest" description="Disordered" evidence="1">
    <location>
        <begin position="2797"/>
        <end position="2829"/>
    </location>
</feature>
<feature type="transmembrane region" description="Helical" evidence="2">
    <location>
        <begin position="1755"/>
        <end position="1772"/>
    </location>
</feature>
<keyword evidence="2" id="KW-1133">Transmembrane helix</keyword>
<evidence type="ECO:0000256" key="1">
    <source>
        <dbReference type="SAM" id="MobiDB-lite"/>
    </source>
</evidence>
<feature type="region of interest" description="Disordered" evidence="1">
    <location>
        <begin position="1461"/>
        <end position="1560"/>
    </location>
</feature>
<dbReference type="Proteomes" id="UP000078546">
    <property type="component" value="Unassembled WGS sequence"/>
</dbReference>
<evidence type="ECO:0000313" key="4">
    <source>
        <dbReference type="Proteomes" id="UP000078546"/>
    </source>
</evidence>
<feature type="region of interest" description="Disordered" evidence="1">
    <location>
        <begin position="2418"/>
        <end position="2475"/>
    </location>
</feature>
<feature type="compositionally biased region" description="Basic and acidic residues" evidence="1">
    <location>
        <begin position="1938"/>
        <end position="1951"/>
    </location>
</feature>
<feature type="compositionally biased region" description="Basic and acidic residues" evidence="1">
    <location>
        <begin position="1461"/>
        <end position="1508"/>
    </location>
</feature>
<feature type="compositionally biased region" description="Basic and acidic residues" evidence="1">
    <location>
        <begin position="2797"/>
        <end position="2817"/>
    </location>
</feature>
<feature type="region of interest" description="Disordered" evidence="1">
    <location>
        <begin position="1866"/>
        <end position="2164"/>
    </location>
</feature>
<feature type="transmembrane region" description="Helical" evidence="2">
    <location>
        <begin position="1630"/>
        <end position="1656"/>
    </location>
</feature>
<feature type="region of interest" description="Disordered" evidence="1">
    <location>
        <begin position="946"/>
        <end position="969"/>
    </location>
</feature>
<feature type="compositionally biased region" description="Basic and acidic residues" evidence="1">
    <location>
        <begin position="1866"/>
        <end position="1896"/>
    </location>
</feature>
<feature type="region of interest" description="Disordered" evidence="1">
    <location>
        <begin position="243"/>
        <end position="394"/>
    </location>
</feature>
<feature type="compositionally biased region" description="Basic and acidic residues" evidence="1">
    <location>
        <begin position="312"/>
        <end position="326"/>
    </location>
</feature>
<dbReference type="EMBL" id="FLQV01000476">
    <property type="protein sequence ID" value="SBS93534.1"/>
    <property type="molecule type" value="Genomic_DNA"/>
</dbReference>
<feature type="compositionally biased region" description="Basic and acidic residues" evidence="1">
    <location>
        <begin position="274"/>
        <end position="286"/>
    </location>
</feature>
<feature type="region of interest" description="Disordered" evidence="1">
    <location>
        <begin position="434"/>
        <end position="459"/>
    </location>
</feature>
<feature type="compositionally biased region" description="Polar residues" evidence="1">
    <location>
        <begin position="2084"/>
        <end position="2093"/>
    </location>
</feature>
<evidence type="ECO:0000256" key="2">
    <source>
        <dbReference type="SAM" id="Phobius"/>
    </source>
</evidence>
<protein>
    <submittedName>
        <fullName evidence="3">Uncharacterized protein</fullName>
    </submittedName>
</protein>
<feature type="compositionally biased region" description="Basic residues" evidence="1">
    <location>
        <begin position="2352"/>
        <end position="2373"/>
    </location>
</feature>
<feature type="compositionally biased region" description="Gly residues" evidence="1">
    <location>
        <begin position="1214"/>
        <end position="1228"/>
    </location>
</feature>
<organism evidence="3 4">
    <name type="scientific">Plasmodium ovale curtisi</name>
    <dbReference type="NCBI Taxonomy" id="864141"/>
    <lineage>
        <taxon>Eukaryota</taxon>
        <taxon>Sar</taxon>
        <taxon>Alveolata</taxon>
        <taxon>Apicomplexa</taxon>
        <taxon>Aconoidasida</taxon>
        <taxon>Haemosporida</taxon>
        <taxon>Plasmodiidae</taxon>
        <taxon>Plasmodium</taxon>
        <taxon>Plasmodium (Plasmodium)</taxon>
    </lineage>
</organism>
<accession>A0A1A8WQC7</accession>
<gene>
    <name evidence="3" type="ORF">POVCU1_025940</name>
</gene>
<sequence length="2829" mass="326150">MENVHREEGEGEFVSIDRIMSKYDLLMNNAIKKDEIKKMIKRFIFQYNSIDECEKKLVNILNNCENYNCRKFQKNYLFITSIIKEICHTELVPIIYNEILKEKNEEDENFYISRNNYILTENKTEQEEHFKNTCKTVYKKYILIFIKILYYYSNLSINLHTNLINSLTYICIMISRYDSFNSPNEKFSELIYRIFWNYFSKNFDIINENYFANDVEDDSSSSHYSELLNDDISFVQDNNTQLHFNEKGTSSSDKTTVTDKDNNGEKRKKKKEKKIKEKSKDTKSEKGVITSVRTNLKKNDEPIFDNSSALSEKGEEKGREKEKNDTINECSIGNPDNVDKQNAPCSQDRGKNLRKNRSSVKTNKRILVEDIDKEKKKMKKENSQEEKRDTSANENIGVAENVEEKVLMSKRMEKGFANDSCNWEIHGVGYNRDTMKIQEKDEEKGDEKRNEQGEKSSNVTSRLDIKGEKVIFVNILLNIYINLFNVKKKKRFVFYHDNEIPYNEFLLHNIEIIFGQIKSMINKVKNCLNESLVYFLRLYFLLLFFINKLAENYLKDNFIDHSDKKKKKLHDMLQKRESKNNNNSHVEYTENNFSNSNESNFFSLNRAKEWTENNTTRIHSFFNTSMISNNDKCSSISSSARGNALFQGNVYWDAYKDGVYDGTCNNAHQENVPRENSIFHDKNGFLHNDANSTLSSNAGTDKQNPVQSITGSMASCSVINRNGDDHFCLINDNANDEAANVSRDFSRNVIADGSANGFIGSSANGFIDSSANGFIDSSANDVIDSIANGAIDNSAKGAIDNCANGAIDNSANGSIDNSANGAIDNSANGAIDNSKNAVIDNSLHDVTDSSAKDCMYNRYGSANNEQSSFVSNHSGTSSKPCMQSIAYNYAMSNNEWNNADNEFGNTFFTVNFNRNVDSYTGSNGTSVNVAKMNSFVHSGNGHSNGGSSGYWESGHGESGHGESGHGESVLSSMAHASKDDFEICHEDGYILNSDYMNRTLRKTNYEVVVDILNNLYSSNLLEILDALLKCVENNFKDENIVVVNKIFACMLKSIQYCNEFNKYKIYMFILSKIDRFVKSKRYEECNSTLNNYNCYFLLNLIYNLFKSKKKKKNIWYLLFGIHTNKIKRKINMKRKMNMRIKGSTLRYEDGGLSSGMNGGMSSNSEQGSTKKRRDINTKMVISSLIKSNEKGKLAKFDSEKSTNSMNASYDHGQSGSGSGSGKCNGNGRSGSDSGIGNWHNGNLEKENDFMTVCDGKNFLLNNIINFLLECCITKGCIIRYMSLKIFYLMTIQLIEFIRNKSLQYEEKLLKNYIMKSIYQNFFICIFNTLKEPETNICIYIKFRNLCINLLYICSKILPSAFLNEFYDKVICSNLFYMDHFYKNKEYHISDERGAHLDDNTLKRVYSLFLTNSKDLYLFSLMMLYRKCRNIVKFKILKNILKISSEEITVVLDNLIARHEETQGEKQEEKEREKQEEKQSDKQGENQSEKQEENQSEKQEENQSEKQGEMQENESELVLASKAGDSVSGMSDKMGDIASSKPSDSINNKGGECANGKSNSFKKKRENNKVEHFRVKNINVSNFFTNDVIVKHTINDQSEEQRKEAVYKNFYFINIFYFGELKKLTYYDNNFIYYIFNCIFCFLNIYVNRFAFCFYFIKSESNYLSSYFYSDYTYSNNVIKKNDNEEKTDMKEQKYIQEFILEFLSLLKNYLQVVTLIEDHLININIETLLKKKIKGKELMNMKNFKNLVIMELQKFYFIFIKLLKILFLLNRINGYSITPFEFFFFKLIQLLDNELIDINTKKLSLKFLKYFSYKKKFKDTILSRINHFHTKMKGRKKKISEIFSKKESKNQESVICQVKKGDTCGRDGKGDTNENFQKKEVEKESIPYAEKQRDENPQPEGQPGQLWDAQLVTKEEEKKGESRKRTNNKSRKNGSSVKKVESCGSKEKELTSSHFVEGESDITSRKQTDGKVQMVEKKQKKGSSSKDKTAKNEKVNPGGGLVKEEKNKEKKEKNNLCDNQEMKKDSIEKEKRGSKRKNVCSKKEEIQNGDICNDNDKGEEKHNLLKISKKEDLAKPDKEEENGSIPTEGNTTEITRRSRYGRKSGVNTKEKNFSILIEEEHEQKRKNRRTSRSRTSAKSDPKKGKSNSSKRGQPNCEADYTFSGTADDTSHVAEDCTGFSGECNMTGENEVSVKREAVARLNGEAFARLDGEAAVDVKVSSSGISTLIKTEEEEKWKEGNEKCGNVKIGAVCNSNISNEVDKLNLGRKCTNVSSYKDYKLEKSFYESIELFLLSIFIFEKSTKLRNTPIFLDYYDKIRELVEFCKLFHVEKGIDKIVKYLFYYLGKVKNNKKKKNGYRKNKHNSLKNSHRKTKDKQEHRTEGDDKMGEKVTLRSAKGTIKRGNDVIYFKNNLPAHVNDLDGGTKKARCRRKSGKNDLEKKDPEKVVSSKKAENRSGESKNAKVRRSTKKSDIAPGVTGESKVTVVPILQVAKSAEYANAAKNVSGVRDVSAVNSAIITCTTNHASARRSSTDYKGLSPWEQSKVREYFFGGVSKSEERQLRDNLLLNVINLYINFMCSFYFYYLTLYEDNYIILRNIIFIGINRVLQKKRGNKKLSCFIFTKNKNTEKNINDNFKKFVVKYLINLIDESNWKNDNLSSKKKLCKNIKKVLSVKSFENLGDYNYFPSQLFYQNKMDRNIEKIFLVKKKKKFFITCSFNIKENLKKLNNISNNFSYKFIFTLLSEPIHFEKDNEFIINRKFKRDMKKDTNVSKYNLKKKLLNNTLLLEIIKHCFPRTDENSANSSDKRNDDKKVVETSHRMLRSKKAKLES</sequence>
<feature type="compositionally biased region" description="Basic and acidic residues" evidence="1">
    <location>
        <begin position="366"/>
        <end position="391"/>
    </location>
</feature>
<feature type="region of interest" description="Disordered" evidence="1">
    <location>
        <begin position="1150"/>
        <end position="1173"/>
    </location>
</feature>
<proteinExistence type="predicted"/>